<name>A0A1D8MK26_9VIRU</name>
<reference evidence="1" key="1">
    <citation type="submission" date="2016-05" db="EMBL/GenBank/DDBJ databases">
        <title>Viral Hybridization Blurs Taxonomic Lines in a Wastewater Treatment Plant.</title>
        <authorList>
            <person name="Pearson V.M.M."/>
            <person name="Caudle S.B."/>
            <person name="Rokyta D.R."/>
        </authorList>
    </citation>
    <scope>NUCLEOTIDE SEQUENCE</scope>
    <source>
        <strain evidence="1">Wastewater_Circular_Virus_FL42</strain>
    </source>
</reference>
<sequence length="79" mass="9238">MSEESVVSCEVVATRKRWERQVRKLVDAWYDYQSSMITKPVPKRHRYFPDSSEVLSYALYVNEIGRIAGRLEDSLLGLQ</sequence>
<protein>
    <submittedName>
        <fullName evidence="1">Hypothetical capsid protein</fullName>
    </submittedName>
</protein>
<accession>A0A1D8MK26</accession>
<dbReference type="EMBL" id="KX259435">
    <property type="protein sequence ID" value="AOV86294.1"/>
    <property type="molecule type" value="Genomic_DNA"/>
</dbReference>
<evidence type="ECO:0000313" key="1">
    <source>
        <dbReference type="EMBL" id="AOV86294.1"/>
    </source>
</evidence>
<proteinExistence type="predicted"/>
<organism evidence="1">
    <name type="scientific">uncultured virus</name>
    <dbReference type="NCBI Taxonomy" id="340016"/>
    <lineage>
        <taxon>Viruses</taxon>
        <taxon>environmental samples</taxon>
    </lineage>
</organism>